<name>A0A6L7G8B8_9RHOB</name>
<dbReference type="GO" id="GO:0140359">
    <property type="term" value="F:ABC-type transporter activity"/>
    <property type="evidence" value="ECO:0007669"/>
    <property type="project" value="InterPro"/>
</dbReference>
<dbReference type="GO" id="GO:0016887">
    <property type="term" value="F:ATP hydrolysis activity"/>
    <property type="evidence" value="ECO:0007669"/>
    <property type="project" value="InterPro"/>
</dbReference>
<keyword evidence="4 6" id="KW-0067">ATP-binding</keyword>
<feature type="domain" description="ABC transporter" evidence="5">
    <location>
        <begin position="2"/>
        <end position="220"/>
    </location>
</feature>
<dbReference type="PANTHER" id="PTHR46743:SF2">
    <property type="entry name" value="TEICHOIC ACIDS EXPORT ATP-BINDING PROTEIN TAGH"/>
    <property type="match status" value="1"/>
</dbReference>
<dbReference type="InterPro" id="IPR027417">
    <property type="entry name" value="P-loop_NTPase"/>
</dbReference>
<evidence type="ECO:0000313" key="7">
    <source>
        <dbReference type="Proteomes" id="UP000477911"/>
    </source>
</evidence>
<protein>
    <submittedName>
        <fullName evidence="6">ATP-binding cassette domain-containing protein</fullName>
    </submittedName>
</protein>
<proteinExistence type="inferred from homology"/>
<dbReference type="AlphaFoldDB" id="A0A6L7G8B8"/>
<dbReference type="Pfam" id="PF00005">
    <property type="entry name" value="ABC_tran"/>
    <property type="match status" value="1"/>
</dbReference>
<organism evidence="6 7">
    <name type="scientific">Pseudooceanicola albus</name>
    <dbReference type="NCBI Taxonomy" id="2692189"/>
    <lineage>
        <taxon>Bacteria</taxon>
        <taxon>Pseudomonadati</taxon>
        <taxon>Pseudomonadota</taxon>
        <taxon>Alphaproteobacteria</taxon>
        <taxon>Rhodobacterales</taxon>
        <taxon>Paracoccaceae</taxon>
        <taxon>Pseudooceanicola</taxon>
    </lineage>
</organism>
<keyword evidence="3" id="KW-0547">Nucleotide-binding</keyword>
<dbReference type="SUPFAM" id="SSF52540">
    <property type="entry name" value="P-loop containing nucleoside triphosphate hydrolases"/>
    <property type="match status" value="1"/>
</dbReference>
<evidence type="ECO:0000259" key="5">
    <source>
        <dbReference type="PROSITE" id="PS50893"/>
    </source>
</evidence>
<gene>
    <name evidence="6" type="ORF">GR170_20275</name>
</gene>
<evidence type="ECO:0000313" key="6">
    <source>
        <dbReference type="EMBL" id="MXN20179.1"/>
    </source>
</evidence>
<dbReference type="SMART" id="SM00382">
    <property type="entry name" value="AAA"/>
    <property type="match status" value="1"/>
</dbReference>
<dbReference type="RefSeq" id="WP_160896304.1">
    <property type="nucleotide sequence ID" value="NZ_WUMU01000024.1"/>
</dbReference>
<evidence type="ECO:0000256" key="2">
    <source>
        <dbReference type="ARBA" id="ARBA00022448"/>
    </source>
</evidence>
<dbReference type="InterPro" id="IPR050683">
    <property type="entry name" value="Bact_Polysacc_Export_ATP-bd"/>
</dbReference>
<evidence type="ECO:0000256" key="1">
    <source>
        <dbReference type="ARBA" id="ARBA00005417"/>
    </source>
</evidence>
<dbReference type="PROSITE" id="PS00211">
    <property type="entry name" value="ABC_TRANSPORTER_1"/>
    <property type="match status" value="1"/>
</dbReference>
<dbReference type="GO" id="GO:0005524">
    <property type="term" value="F:ATP binding"/>
    <property type="evidence" value="ECO:0007669"/>
    <property type="project" value="UniProtKB-KW"/>
</dbReference>
<dbReference type="Proteomes" id="UP000477911">
    <property type="component" value="Unassembled WGS sequence"/>
</dbReference>
<evidence type="ECO:0000256" key="3">
    <source>
        <dbReference type="ARBA" id="ARBA00022741"/>
    </source>
</evidence>
<accession>A0A6L7G8B8</accession>
<dbReference type="InterPro" id="IPR003439">
    <property type="entry name" value="ABC_transporter-like_ATP-bd"/>
</dbReference>
<evidence type="ECO:0000256" key="4">
    <source>
        <dbReference type="ARBA" id="ARBA00022840"/>
    </source>
</evidence>
<dbReference type="Gene3D" id="3.40.50.300">
    <property type="entry name" value="P-loop containing nucleotide triphosphate hydrolases"/>
    <property type="match status" value="1"/>
</dbReference>
<keyword evidence="7" id="KW-1185">Reference proteome</keyword>
<dbReference type="GO" id="GO:0016020">
    <property type="term" value="C:membrane"/>
    <property type="evidence" value="ECO:0007669"/>
    <property type="project" value="InterPro"/>
</dbReference>
<dbReference type="InterPro" id="IPR017871">
    <property type="entry name" value="ABC_transporter-like_CS"/>
</dbReference>
<dbReference type="EMBL" id="WUMU01000024">
    <property type="protein sequence ID" value="MXN20179.1"/>
    <property type="molecule type" value="Genomic_DNA"/>
</dbReference>
<reference evidence="6 7" key="1">
    <citation type="submission" date="2019-12" db="EMBL/GenBank/DDBJ databases">
        <authorList>
            <person name="Li M."/>
        </authorList>
    </citation>
    <scope>NUCLEOTIDE SEQUENCE [LARGE SCALE GENOMIC DNA]</scope>
    <source>
        <strain evidence="6 7">GBMRC 2024</strain>
    </source>
</reference>
<keyword evidence="2" id="KW-0813">Transport</keyword>
<dbReference type="InterPro" id="IPR003593">
    <property type="entry name" value="AAA+_ATPase"/>
</dbReference>
<dbReference type="PANTHER" id="PTHR46743">
    <property type="entry name" value="TEICHOIC ACIDS EXPORT ATP-BINDING PROTEIN TAGH"/>
    <property type="match status" value="1"/>
</dbReference>
<dbReference type="PROSITE" id="PS50893">
    <property type="entry name" value="ABC_TRANSPORTER_2"/>
    <property type="match status" value="1"/>
</dbReference>
<comment type="similarity">
    <text evidence="1">Belongs to the ABC transporter superfamily.</text>
</comment>
<dbReference type="InterPro" id="IPR015860">
    <property type="entry name" value="ABC_transpr_TagH-like"/>
</dbReference>
<sequence>MIELVDVCKGYTQKGVRKNLIEDLNFTFPDDRNVAIMGHNGAGKSTLMRMLAGTEPPDSGRIYRSTRVSWPLGFSGGFNGTMTGIENVRFLARIYGADTEEVLDFVRDFAEIGPSIRLPVRTYSSGMKARLAFGVSMAIDFDTYLIDEITAVGDENFRIKSKKVFTEKLKRSNIVMISHSVNEIRNYCNCGLFLTRQGIRFYEDVEALIEDYRRTLREGF</sequence>
<dbReference type="CDD" id="cd03220">
    <property type="entry name" value="ABC_KpsT_Wzt"/>
    <property type="match status" value="1"/>
</dbReference>
<comment type="caution">
    <text evidence="6">The sequence shown here is derived from an EMBL/GenBank/DDBJ whole genome shotgun (WGS) entry which is preliminary data.</text>
</comment>